<feature type="compositionally biased region" description="Polar residues" evidence="1">
    <location>
        <begin position="512"/>
        <end position="524"/>
    </location>
</feature>
<name>A0A6A6UIK3_9PEZI</name>
<sequence>MATNNPPPITPPNPGDYRVRYSQAENSPGQPGTFWTQLVPQTDVAYNRIRRDLPNNWAALGAPSPIGLRNNRVWCYLNASLQPWLLVNPRVAHFINSHDVESCAVYRRGKELLLDVAHFNDKPKIKPKDMSECPICILKNLLDFARDPTRASSADYPAWSLQRRLLVWWLAGAFQFWGWTSHYVPQQCDTEEFLTALHNEIEELLTDTDTRAVTNCNRSNFEALFRHHYQDHHKCKSCGQTKVEHGQTFLFHTFVRKARDGDFSRFTPFHSYLYRNLCVPHNLNPGYGCSGSLGGSLDSCAQKAGLVDRAVEDQNADEGRVLIHTPDLVVFQVALFQTRQLEDNTFGSHKELCNPVPPLWLHLDEYIPRDLRESRAYDAGQWRYKFAGVLYHMGGSVERGHYVSNFHVPAKNGQPSRMVYFNDLETPVVQSQATPTSHILRGSPSGTKTYKNINPYLFYYVRAPLESLPFEKAKEKKEKKTEAKKQKEAKKQARIEKEAQKRAQLEKEANKSSRANDQFPTRTDSAFGLNDPEASHSQINAQGKRIRERPHTPEEDEEWDSLIARYSLDYHLATRNELGADVPFNRKAFQEWYNQKQLAGELPRRSHRSPKRPRTANSS</sequence>
<dbReference type="GO" id="GO:0016579">
    <property type="term" value="P:protein deubiquitination"/>
    <property type="evidence" value="ECO:0007669"/>
    <property type="project" value="InterPro"/>
</dbReference>
<dbReference type="Pfam" id="PF00443">
    <property type="entry name" value="UCH"/>
    <property type="match status" value="1"/>
</dbReference>
<dbReference type="PROSITE" id="PS50235">
    <property type="entry name" value="USP_3"/>
    <property type="match status" value="1"/>
</dbReference>
<dbReference type="InterPro" id="IPR028889">
    <property type="entry name" value="USP"/>
</dbReference>
<feature type="region of interest" description="Disordered" evidence="1">
    <location>
        <begin position="473"/>
        <end position="558"/>
    </location>
</feature>
<protein>
    <submittedName>
        <fullName evidence="3">Cysteine proteinase</fullName>
    </submittedName>
</protein>
<evidence type="ECO:0000313" key="4">
    <source>
        <dbReference type="Proteomes" id="UP000799302"/>
    </source>
</evidence>
<dbReference type="GO" id="GO:0005829">
    <property type="term" value="C:cytosol"/>
    <property type="evidence" value="ECO:0007669"/>
    <property type="project" value="TreeGrafter"/>
</dbReference>
<dbReference type="GO" id="GO:0004843">
    <property type="term" value="F:cysteine-type deubiquitinase activity"/>
    <property type="evidence" value="ECO:0007669"/>
    <property type="project" value="InterPro"/>
</dbReference>
<reference evidence="3" key="1">
    <citation type="journal article" date="2020" name="Stud. Mycol.">
        <title>101 Dothideomycetes genomes: a test case for predicting lifestyles and emergence of pathogens.</title>
        <authorList>
            <person name="Haridas S."/>
            <person name="Albert R."/>
            <person name="Binder M."/>
            <person name="Bloem J."/>
            <person name="Labutti K."/>
            <person name="Salamov A."/>
            <person name="Andreopoulos B."/>
            <person name="Baker S."/>
            <person name="Barry K."/>
            <person name="Bills G."/>
            <person name="Bluhm B."/>
            <person name="Cannon C."/>
            <person name="Castanera R."/>
            <person name="Culley D."/>
            <person name="Daum C."/>
            <person name="Ezra D."/>
            <person name="Gonzalez J."/>
            <person name="Henrissat B."/>
            <person name="Kuo A."/>
            <person name="Liang C."/>
            <person name="Lipzen A."/>
            <person name="Lutzoni F."/>
            <person name="Magnuson J."/>
            <person name="Mondo S."/>
            <person name="Nolan M."/>
            <person name="Ohm R."/>
            <person name="Pangilinan J."/>
            <person name="Park H.-J."/>
            <person name="Ramirez L."/>
            <person name="Alfaro M."/>
            <person name="Sun H."/>
            <person name="Tritt A."/>
            <person name="Yoshinaga Y."/>
            <person name="Zwiers L.-H."/>
            <person name="Turgeon B."/>
            <person name="Goodwin S."/>
            <person name="Spatafora J."/>
            <person name="Crous P."/>
            <person name="Grigoriev I."/>
        </authorList>
    </citation>
    <scope>NUCLEOTIDE SEQUENCE</scope>
    <source>
        <strain evidence="3">CBS 115976</strain>
    </source>
</reference>
<dbReference type="PANTHER" id="PTHR24006">
    <property type="entry name" value="UBIQUITIN CARBOXYL-TERMINAL HYDROLASE"/>
    <property type="match status" value="1"/>
</dbReference>
<dbReference type="EMBL" id="MU004232">
    <property type="protein sequence ID" value="KAF2672042.1"/>
    <property type="molecule type" value="Genomic_DNA"/>
</dbReference>
<dbReference type="GO" id="GO:0005634">
    <property type="term" value="C:nucleus"/>
    <property type="evidence" value="ECO:0007669"/>
    <property type="project" value="TreeGrafter"/>
</dbReference>
<evidence type="ECO:0000259" key="2">
    <source>
        <dbReference type="PROSITE" id="PS50235"/>
    </source>
</evidence>
<dbReference type="Gene3D" id="3.90.70.10">
    <property type="entry name" value="Cysteine proteinases"/>
    <property type="match status" value="1"/>
</dbReference>
<feature type="region of interest" description="Disordered" evidence="1">
    <location>
        <begin position="597"/>
        <end position="619"/>
    </location>
</feature>
<dbReference type="InterPro" id="IPR001394">
    <property type="entry name" value="Peptidase_C19_UCH"/>
</dbReference>
<dbReference type="SUPFAM" id="SSF54001">
    <property type="entry name" value="Cysteine proteinases"/>
    <property type="match status" value="1"/>
</dbReference>
<evidence type="ECO:0000256" key="1">
    <source>
        <dbReference type="SAM" id="MobiDB-lite"/>
    </source>
</evidence>
<proteinExistence type="predicted"/>
<evidence type="ECO:0000313" key="3">
    <source>
        <dbReference type="EMBL" id="KAF2672042.1"/>
    </source>
</evidence>
<feature type="compositionally biased region" description="Basic residues" evidence="1">
    <location>
        <begin position="605"/>
        <end position="619"/>
    </location>
</feature>
<dbReference type="InterPro" id="IPR050164">
    <property type="entry name" value="Peptidase_C19"/>
</dbReference>
<dbReference type="CDD" id="cd02257">
    <property type="entry name" value="Peptidase_C19"/>
    <property type="match status" value="1"/>
</dbReference>
<organism evidence="3 4">
    <name type="scientific">Microthyrium microscopicum</name>
    <dbReference type="NCBI Taxonomy" id="703497"/>
    <lineage>
        <taxon>Eukaryota</taxon>
        <taxon>Fungi</taxon>
        <taxon>Dikarya</taxon>
        <taxon>Ascomycota</taxon>
        <taxon>Pezizomycotina</taxon>
        <taxon>Dothideomycetes</taxon>
        <taxon>Dothideomycetes incertae sedis</taxon>
        <taxon>Microthyriales</taxon>
        <taxon>Microthyriaceae</taxon>
        <taxon>Microthyrium</taxon>
    </lineage>
</organism>
<dbReference type="Proteomes" id="UP000799302">
    <property type="component" value="Unassembled WGS sequence"/>
</dbReference>
<feature type="compositionally biased region" description="Basic and acidic residues" evidence="1">
    <location>
        <begin position="473"/>
        <end position="511"/>
    </location>
</feature>
<accession>A0A6A6UIK3</accession>
<dbReference type="InterPro" id="IPR038765">
    <property type="entry name" value="Papain-like_cys_pep_sf"/>
</dbReference>
<feature type="domain" description="USP" evidence="2">
    <location>
        <begin position="66"/>
        <end position="463"/>
    </location>
</feature>
<keyword evidence="4" id="KW-1185">Reference proteome</keyword>
<gene>
    <name evidence="3" type="ORF">BT63DRAFT_186621</name>
</gene>
<dbReference type="AlphaFoldDB" id="A0A6A6UIK3"/>